<dbReference type="EMBL" id="CP126649">
    <property type="protein sequence ID" value="WJZ82553.1"/>
    <property type="molecule type" value="Genomic_DNA"/>
</dbReference>
<proteinExistence type="predicted"/>
<dbReference type="Proteomes" id="UP001227230">
    <property type="component" value="Chromosome 2"/>
</dbReference>
<evidence type="ECO:0000256" key="2">
    <source>
        <dbReference type="SAM" id="Phobius"/>
    </source>
</evidence>
<evidence type="ECO:0000313" key="5">
    <source>
        <dbReference type="Proteomes" id="UP001227230"/>
    </source>
</evidence>
<keyword evidence="2" id="KW-0472">Membrane</keyword>
<organism evidence="4 5">
    <name type="scientific">Vitis vinifera</name>
    <name type="common">Grape</name>
    <dbReference type="NCBI Taxonomy" id="29760"/>
    <lineage>
        <taxon>Eukaryota</taxon>
        <taxon>Viridiplantae</taxon>
        <taxon>Streptophyta</taxon>
        <taxon>Embryophyta</taxon>
        <taxon>Tracheophyta</taxon>
        <taxon>Spermatophyta</taxon>
        <taxon>Magnoliopsida</taxon>
        <taxon>eudicotyledons</taxon>
        <taxon>Gunneridae</taxon>
        <taxon>Pentapetalae</taxon>
        <taxon>rosids</taxon>
        <taxon>Vitales</taxon>
        <taxon>Vitaceae</taxon>
        <taxon>Viteae</taxon>
        <taxon>Vitis</taxon>
    </lineage>
</organism>
<feature type="domain" description="PGG" evidence="3">
    <location>
        <begin position="234"/>
        <end position="294"/>
    </location>
</feature>
<accession>A0ABY9BJ97</accession>
<dbReference type="PROSITE" id="PS50297">
    <property type="entry name" value="ANK_REP_REGION"/>
    <property type="match status" value="2"/>
</dbReference>
<dbReference type="SUPFAM" id="SSF48403">
    <property type="entry name" value="Ankyrin repeat"/>
    <property type="match status" value="1"/>
</dbReference>
<keyword evidence="5" id="KW-1185">Reference proteome</keyword>
<feature type="transmembrane region" description="Helical" evidence="2">
    <location>
        <begin position="301"/>
        <end position="321"/>
    </location>
</feature>
<feature type="transmembrane region" description="Helical" evidence="2">
    <location>
        <begin position="327"/>
        <end position="346"/>
    </location>
</feature>
<feature type="repeat" description="ANK" evidence="1">
    <location>
        <begin position="70"/>
        <end position="91"/>
    </location>
</feature>
<reference evidence="4 5" key="1">
    <citation type="journal article" date="2023" name="Hortic Res">
        <title>The complete reference genome for grapevine (Vitis vinifera L.) genetics and breeding.</title>
        <authorList>
            <person name="Shi X."/>
            <person name="Cao S."/>
            <person name="Wang X."/>
            <person name="Huang S."/>
            <person name="Wang Y."/>
            <person name="Liu Z."/>
            <person name="Liu W."/>
            <person name="Leng X."/>
            <person name="Peng Y."/>
            <person name="Wang N."/>
            <person name="Wang Y."/>
            <person name="Ma Z."/>
            <person name="Xu X."/>
            <person name="Zhang F."/>
            <person name="Xue H."/>
            <person name="Zhong H."/>
            <person name="Wang Y."/>
            <person name="Zhang K."/>
            <person name="Velt A."/>
            <person name="Avia K."/>
            <person name="Holtgrawe D."/>
            <person name="Grimplet J."/>
            <person name="Matus J.T."/>
            <person name="Ware D."/>
            <person name="Wu X."/>
            <person name="Wang H."/>
            <person name="Liu C."/>
            <person name="Fang Y."/>
            <person name="Rustenholz C."/>
            <person name="Cheng Z."/>
            <person name="Xiao H."/>
            <person name="Zhou Y."/>
        </authorList>
    </citation>
    <scope>NUCLEOTIDE SEQUENCE [LARGE SCALE GENOMIC DNA]</scope>
    <source>
        <strain evidence="5">cv. Pinot noir / PN40024</strain>
        <tissue evidence="4">Leaf</tissue>
    </source>
</reference>
<keyword evidence="2" id="KW-0812">Transmembrane</keyword>
<keyword evidence="2" id="KW-1133">Transmembrane helix</keyword>
<dbReference type="Pfam" id="PF13962">
    <property type="entry name" value="PGG"/>
    <property type="match status" value="1"/>
</dbReference>
<evidence type="ECO:0000313" key="4">
    <source>
        <dbReference type="EMBL" id="WJZ82553.1"/>
    </source>
</evidence>
<dbReference type="InterPro" id="IPR026961">
    <property type="entry name" value="PGG_dom"/>
</dbReference>
<sequence>MDAELFKAARDGNIEALLKLLERDPLLLEGVATANNPLHVAAMLGHLDFAKELLKHKSDVGEYAKELNQHGYSPMHLAAANGHLQVVEMLLGISRELCCVKGRDGVTPLHCASIKGLKQCNNLVILNSRDVEGNTVLHPSAATKNHQAVELLVNCNDPGVLEVNATNKSGLSALDLFILCPCESGSGAETMRLLGRLGAARAQDSNPIAQAAREGIKDLERYFEFRLDRDNPSDVRNALLVVAVLMATATYQAGLEPPGKALLATNPYALAGVMLANSAGFLASMNMIVVLTHNFPFKFELFVAGLAMGVTNGSAMITLAPQGPIRHTFIALSIIMPLAIYICRLVKARIKQHRLSSGAYRRHASA</sequence>
<dbReference type="InterPro" id="IPR002110">
    <property type="entry name" value="Ankyrin_rpt"/>
</dbReference>
<dbReference type="Gene3D" id="1.25.40.20">
    <property type="entry name" value="Ankyrin repeat-containing domain"/>
    <property type="match status" value="2"/>
</dbReference>
<evidence type="ECO:0000259" key="3">
    <source>
        <dbReference type="Pfam" id="PF13962"/>
    </source>
</evidence>
<feature type="repeat" description="ANK" evidence="1">
    <location>
        <begin position="33"/>
        <end position="65"/>
    </location>
</feature>
<dbReference type="PANTHER" id="PTHR24128">
    <property type="entry name" value="HOMEOBOX PROTEIN WARIAI"/>
    <property type="match status" value="1"/>
</dbReference>
<feature type="transmembrane region" description="Helical" evidence="2">
    <location>
        <begin position="235"/>
        <end position="255"/>
    </location>
</feature>
<keyword evidence="1" id="KW-0040">ANK repeat</keyword>
<dbReference type="SMART" id="SM00248">
    <property type="entry name" value="ANK"/>
    <property type="match status" value="3"/>
</dbReference>
<dbReference type="Pfam" id="PF12796">
    <property type="entry name" value="Ank_2"/>
    <property type="match status" value="1"/>
</dbReference>
<dbReference type="PANTHER" id="PTHR24128:SF61">
    <property type="entry name" value="ANKYRIN REPEAT-CONTAINING PROTEIN BDA1-LIKE"/>
    <property type="match status" value="1"/>
</dbReference>
<feature type="transmembrane region" description="Helical" evidence="2">
    <location>
        <begin position="267"/>
        <end position="289"/>
    </location>
</feature>
<dbReference type="PROSITE" id="PS50088">
    <property type="entry name" value="ANK_REPEAT"/>
    <property type="match status" value="2"/>
</dbReference>
<gene>
    <name evidence="4" type="ORF">VitviT2T_002304</name>
</gene>
<protein>
    <recommendedName>
        <fullName evidence="3">PGG domain-containing protein</fullName>
    </recommendedName>
</protein>
<evidence type="ECO:0000256" key="1">
    <source>
        <dbReference type="PROSITE-ProRule" id="PRU00023"/>
    </source>
</evidence>
<dbReference type="InterPro" id="IPR036770">
    <property type="entry name" value="Ankyrin_rpt-contain_sf"/>
</dbReference>
<name>A0ABY9BJ97_VITVI</name>